<evidence type="ECO:0000313" key="2">
    <source>
        <dbReference type="Proteomes" id="UP000241769"/>
    </source>
</evidence>
<gene>
    <name evidence="1" type="ORF">PROFUN_08469</name>
</gene>
<proteinExistence type="predicted"/>
<sequence length="86" mass="9439">MKFSNGRDISIEQVLSKTNGALWSYKSGLRSDDSLRCRGGHATIGNTILKQRAVDILYSYEAVPPMKTFTDEPESIASAAVLVTIF</sequence>
<reference evidence="1 2" key="1">
    <citation type="journal article" date="2018" name="Genome Biol. Evol.">
        <title>Multiple Roots of Fruiting Body Formation in Amoebozoa.</title>
        <authorList>
            <person name="Hillmann F."/>
            <person name="Forbes G."/>
            <person name="Novohradska S."/>
            <person name="Ferling I."/>
            <person name="Riege K."/>
            <person name="Groth M."/>
            <person name="Westermann M."/>
            <person name="Marz M."/>
            <person name="Spaller T."/>
            <person name="Winckler T."/>
            <person name="Schaap P."/>
            <person name="Glockner G."/>
        </authorList>
    </citation>
    <scope>NUCLEOTIDE SEQUENCE [LARGE SCALE GENOMIC DNA]</scope>
    <source>
        <strain evidence="1 2">Jena</strain>
    </source>
</reference>
<name>A0A2P6N1W7_9EUKA</name>
<dbReference type="AlphaFoldDB" id="A0A2P6N1W7"/>
<protein>
    <submittedName>
        <fullName evidence="1">Uncharacterized protein</fullName>
    </submittedName>
</protein>
<dbReference type="EMBL" id="MDYQ01000250">
    <property type="protein sequence ID" value="PRP77935.1"/>
    <property type="molecule type" value="Genomic_DNA"/>
</dbReference>
<dbReference type="InParanoid" id="A0A2P6N1W7"/>
<organism evidence="1 2">
    <name type="scientific">Planoprotostelium fungivorum</name>
    <dbReference type="NCBI Taxonomy" id="1890364"/>
    <lineage>
        <taxon>Eukaryota</taxon>
        <taxon>Amoebozoa</taxon>
        <taxon>Evosea</taxon>
        <taxon>Variosea</taxon>
        <taxon>Cavosteliida</taxon>
        <taxon>Cavosteliaceae</taxon>
        <taxon>Planoprotostelium</taxon>
    </lineage>
</organism>
<keyword evidence="2" id="KW-1185">Reference proteome</keyword>
<comment type="caution">
    <text evidence="1">The sequence shown here is derived from an EMBL/GenBank/DDBJ whole genome shotgun (WGS) entry which is preliminary data.</text>
</comment>
<evidence type="ECO:0000313" key="1">
    <source>
        <dbReference type="EMBL" id="PRP77935.1"/>
    </source>
</evidence>
<accession>A0A2P6N1W7</accession>
<dbReference type="Proteomes" id="UP000241769">
    <property type="component" value="Unassembled WGS sequence"/>
</dbReference>